<proteinExistence type="predicted"/>
<name>A0A0N4VZS2_HAEPC</name>
<dbReference type="AlphaFoldDB" id="A0A0N4VZS2"/>
<organism evidence="1">
    <name type="scientific">Haemonchus placei</name>
    <name type="common">Barber's pole worm</name>
    <dbReference type="NCBI Taxonomy" id="6290"/>
    <lineage>
        <taxon>Eukaryota</taxon>
        <taxon>Metazoa</taxon>
        <taxon>Ecdysozoa</taxon>
        <taxon>Nematoda</taxon>
        <taxon>Chromadorea</taxon>
        <taxon>Rhabditida</taxon>
        <taxon>Rhabditina</taxon>
        <taxon>Rhabditomorpha</taxon>
        <taxon>Strongyloidea</taxon>
        <taxon>Trichostrongylidae</taxon>
        <taxon>Haemonchus</taxon>
    </lineage>
</organism>
<dbReference type="WBParaSite" id="HPLM_0000279601-mRNA-1">
    <property type="protein sequence ID" value="HPLM_0000279601-mRNA-1"/>
    <property type="gene ID" value="HPLM_0000279601"/>
</dbReference>
<evidence type="ECO:0000313" key="1">
    <source>
        <dbReference type="WBParaSite" id="HPLM_0000279601-mRNA-1"/>
    </source>
</evidence>
<sequence length="84" mass="9800">LRTYLPSSGSFNSREDVGSLIKRFTIRNRIHYDEPLRSLNATFTVLKEAAFFFIHNGEKIEKTYIRIHNIDHKCVTETGFCTFS</sequence>
<reference evidence="1" key="1">
    <citation type="submission" date="2017-02" db="UniProtKB">
        <authorList>
            <consortium name="WormBaseParasite"/>
        </authorList>
    </citation>
    <scope>IDENTIFICATION</scope>
</reference>
<accession>A0A0N4VZS2</accession>
<protein>
    <submittedName>
        <fullName evidence="1">Tick transposon</fullName>
    </submittedName>
</protein>